<dbReference type="PROSITE" id="PS00150">
    <property type="entry name" value="ACYLPHOSPHATASE_1"/>
    <property type="match status" value="1"/>
</dbReference>
<keyword evidence="10" id="KW-1185">Reference proteome</keyword>
<organism evidence="9 10">
    <name type="scientific">Armadillidium nasatum</name>
    <dbReference type="NCBI Taxonomy" id="96803"/>
    <lineage>
        <taxon>Eukaryota</taxon>
        <taxon>Metazoa</taxon>
        <taxon>Ecdysozoa</taxon>
        <taxon>Arthropoda</taxon>
        <taxon>Crustacea</taxon>
        <taxon>Multicrustacea</taxon>
        <taxon>Malacostraca</taxon>
        <taxon>Eumalacostraca</taxon>
        <taxon>Peracarida</taxon>
        <taxon>Isopoda</taxon>
        <taxon>Oniscidea</taxon>
        <taxon>Crinocheta</taxon>
        <taxon>Armadillidiidae</taxon>
        <taxon>Armadillidium</taxon>
    </lineage>
</organism>
<dbReference type="OrthoDB" id="7961613at2759"/>
<dbReference type="PROSITE" id="PS00151">
    <property type="entry name" value="ACYLPHOSPHATASE_2"/>
    <property type="match status" value="1"/>
</dbReference>
<keyword evidence="3 5" id="KW-0378">Hydrolase</keyword>
<evidence type="ECO:0000256" key="1">
    <source>
        <dbReference type="ARBA" id="ARBA00005614"/>
    </source>
</evidence>
<dbReference type="Pfam" id="PF00708">
    <property type="entry name" value="Acylphosphatase"/>
    <property type="match status" value="1"/>
</dbReference>
<comment type="catalytic activity">
    <reaction evidence="4 5 6">
        <text>an acyl phosphate + H2O = a carboxylate + phosphate + H(+)</text>
        <dbReference type="Rhea" id="RHEA:14965"/>
        <dbReference type="ChEBI" id="CHEBI:15377"/>
        <dbReference type="ChEBI" id="CHEBI:15378"/>
        <dbReference type="ChEBI" id="CHEBI:29067"/>
        <dbReference type="ChEBI" id="CHEBI:43474"/>
        <dbReference type="ChEBI" id="CHEBI:59918"/>
        <dbReference type="EC" id="3.6.1.7"/>
    </reaction>
</comment>
<evidence type="ECO:0000313" key="10">
    <source>
        <dbReference type="Proteomes" id="UP000326759"/>
    </source>
</evidence>
<proteinExistence type="inferred from homology"/>
<feature type="domain" description="Acylphosphatase-like" evidence="8">
    <location>
        <begin position="7"/>
        <end position="97"/>
    </location>
</feature>
<dbReference type="InterPro" id="IPR001792">
    <property type="entry name" value="Acylphosphatase-like_dom"/>
</dbReference>
<protein>
    <recommendedName>
        <fullName evidence="2 5">Acylphosphatase</fullName>
        <ecNumber evidence="2 5">3.6.1.7</ecNumber>
    </recommendedName>
</protein>
<dbReference type="Gene3D" id="3.30.70.100">
    <property type="match status" value="1"/>
</dbReference>
<reference evidence="9 10" key="1">
    <citation type="journal article" date="2019" name="PLoS Biol.">
        <title>Sex chromosomes control vertical transmission of feminizing Wolbachia symbionts in an isopod.</title>
        <authorList>
            <person name="Becking T."/>
            <person name="Chebbi M.A."/>
            <person name="Giraud I."/>
            <person name="Moumen B."/>
            <person name="Laverre T."/>
            <person name="Caubet Y."/>
            <person name="Peccoud J."/>
            <person name="Gilbert C."/>
            <person name="Cordaux R."/>
        </authorList>
    </citation>
    <scope>NUCLEOTIDE SEQUENCE [LARGE SCALE GENOMIC DNA]</scope>
    <source>
        <strain evidence="9">ANa2</strain>
        <tissue evidence="9">Whole body excluding digestive tract and cuticle</tissue>
    </source>
</reference>
<dbReference type="InterPro" id="IPR036046">
    <property type="entry name" value="Acylphosphatase-like_dom_sf"/>
</dbReference>
<dbReference type="SUPFAM" id="SSF54975">
    <property type="entry name" value="Acylphosphatase/BLUF domain-like"/>
    <property type="match status" value="1"/>
</dbReference>
<dbReference type="EC" id="3.6.1.7" evidence="2 5"/>
<dbReference type="PROSITE" id="PS51160">
    <property type="entry name" value="ACYLPHOSPHATASE_3"/>
    <property type="match status" value="1"/>
</dbReference>
<dbReference type="PANTHER" id="PTHR10029:SF3">
    <property type="entry name" value="ACYLPHOSPHATASE-RELATED"/>
    <property type="match status" value="1"/>
</dbReference>
<evidence type="ECO:0000256" key="5">
    <source>
        <dbReference type="PROSITE-ProRule" id="PRU00520"/>
    </source>
</evidence>
<dbReference type="EMBL" id="SEYY01000137">
    <property type="protein sequence ID" value="KAB7507942.1"/>
    <property type="molecule type" value="Genomic_DNA"/>
</dbReference>
<sequence>MSIRKIAVDFEVFGIVQGVFFRKYTQKKAKELLVRGWCKNTDKGTVAGQLEGEEKQVQRMKDWLRTTGSPSSRIDKVEFKNEREIKDFSFDSFKITH</sequence>
<dbReference type="PANTHER" id="PTHR10029">
    <property type="entry name" value="ACYLPHOSPHATASE"/>
    <property type="match status" value="1"/>
</dbReference>
<comment type="similarity">
    <text evidence="1 7">Belongs to the acylphosphatase family.</text>
</comment>
<dbReference type="Proteomes" id="UP000326759">
    <property type="component" value="Unassembled WGS sequence"/>
</dbReference>
<dbReference type="InterPro" id="IPR017968">
    <property type="entry name" value="Acylphosphatase_CS"/>
</dbReference>
<dbReference type="InterPro" id="IPR020456">
    <property type="entry name" value="Acylphosphatase"/>
</dbReference>
<evidence type="ECO:0000256" key="7">
    <source>
        <dbReference type="RuleBase" id="RU004168"/>
    </source>
</evidence>
<name>A0A5N5TP90_9CRUS</name>
<dbReference type="AlphaFoldDB" id="A0A5N5TP90"/>
<evidence type="ECO:0000256" key="4">
    <source>
        <dbReference type="ARBA" id="ARBA00047645"/>
    </source>
</evidence>
<dbReference type="GO" id="GO:0003998">
    <property type="term" value="F:acylphosphatase activity"/>
    <property type="evidence" value="ECO:0007669"/>
    <property type="project" value="UniProtKB-EC"/>
</dbReference>
<evidence type="ECO:0000256" key="2">
    <source>
        <dbReference type="ARBA" id="ARBA00012150"/>
    </source>
</evidence>
<feature type="active site" evidence="5">
    <location>
        <position position="22"/>
    </location>
</feature>
<comment type="caution">
    <text evidence="9">The sequence shown here is derived from an EMBL/GenBank/DDBJ whole genome shotgun (WGS) entry which is preliminary data.</text>
</comment>
<feature type="active site" evidence="5">
    <location>
        <position position="40"/>
    </location>
</feature>
<dbReference type="FunFam" id="3.30.70.100:FF:000011">
    <property type="entry name" value="Acylphosphatase"/>
    <property type="match status" value="1"/>
</dbReference>
<accession>A0A5N5TP90</accession>
<evidence type="ECO:0000256" key="3">
    <source>
        <dbReference type="ARBA" id="ARBA00022801"/>
    </source>
</evidence>
<evidence type="ECO:0000256" key="6">
    <source>
        <dbReference type="RuleBase" id="RU000553"/>
    </source>
</evidence>
<dbReference type="PRINTS" id="PR00112">
    <property type="entry name" value="ACYLPHPHTASE"/>
</dbReference>
<evidence type="ECO:0000313" key="9">
    <source>
        <dbReference type="EMBL" id="KAB7507942.1"/>
    </source>
</evidence>
<evidence type="ECO:0000259" key="8">
    <source>
        <dbReference type="PROSITE" id="PS51160"/>
    </source>
</evidence>
<gene>
    <name evidence="9" type="primary">ACYP1</name>
    <name evidence="9" type="ORF">Anas_10807</name>
</gene>